<name>A0A5J5BE42_9ASTE</name>
<dbReference type="OrthoDB" id="1908944at2759"/>
<protein>
    <recommendedName>
        <fullName evidence="3">Myb-like domain-containing protein</fullName>
    </recommendedName>
</protein>
<dbReference type="AlphaFoldDB" id="A0A5J5BE42"/>
<reference evidence="1 2" key="1">
    <citation type="submission" date="2019-09" db="EMBL/GenBank/DDBJ databases">
        <title>A chromosome-level genome assembly of the Chinese tupelo Nyssa sinensis.</title>
        <authorList>
            <person name="Yang X."/>
            <person name="Kang M."/>
            <person name="Yang Y."/>
            <person name="Xiong H."/>
            <person name="Wang M."/>
            <person name="Zhang Z."/>
            <person name="Wang Z."/>
            <person name="Wu H."/>
            <person name="Ma T."/>
            <person name="Liu J."/>
            <person name="Xi Z."/>
        </authorList>
    </citation>
    <scope>NUCLEOTIDE SEQUENCE [LARGE SCALE GENOMIC DNA]</scope>
    <source>
        <strain evidence="1">J267</strain>
        <tissue evidence="1">Leaf</tissue>
    </source>
</reference>
<keyword evidence="2" id="KW-1185">Reference proteome</keyword>
<dbReference type="CDD" id="cd00167">
    <property type="entry name" value="SANT"/>
    <property type="match status" value="1"/>
</dbReference>
<evidence type="ECO:0000313" key="2">
    <source>
        <dbReference type="Proteomes" id="UP000325577"/>
    </source>
</evidence>
<sequence length="225" mass="25549">MGEVVVENWSAEEEHLFHEVVFSNPASLKKNFWDHLSMAFPFRTIKEIVSYYFNVFMLRKRAEQNRCDPMNIDSDNDEWQWSDDSGDDEIGTMEEDEDSVIDSSIYHDDPGYDEVVAHATSDNYENVDLGGDKGITNLSDRCPRKLLANCNSDKILLDEGGDHDAQDESYKSSDRSIPQVTKVKANNSKPWLGSFHDFLPTCSMIEEVFGVGAWNCKARDGKSLS</sequence>
<dbReference type="EMBL" id="CM018036">
    <property type="protein sequence ID" value="KAA8541009.1"/>
    <property type="molecule type" value="Genomic_DNA"/>
</dbReference>
<accession>A0A5J5BE42</accession>
<evidence type="ECO:0008006" key="3">
    <source>
        <dbReference type="Google" id="ProtNLM"/>
    </source>
</evidence>
<proteinExistence type="predicted"/>
<dbReference type="PANTHER" id="PTHR46872">
    <property type="entry name" value="DNA BINDING PROTEIN"/>
    <property type="match status" value="1"/>
</dbReference>
<dbReference type="Proteomes" id="UP000325577">
    <property type="component" value="Linkage Group LG13"/>
</dbReference>
<dbReference type="InterPro" id="IPR001005">
    <property type="entry name" value="SANT/Myb"/>
</dbReference>
<organism evidence="1 2">
    <name type="scientific">Nyssa sinensis</name>
    <dbReference type="NCBI Taxonomy" id="561372"/>
    <lineage>
        <taxon>Eukaryota</taxon>
        <taxon>Viridiplantae</taxon>
        <taxon>Streptophyta</taxon>
        <taxon>Embryophyta</taxon>
        <taxon>Tracheophyta</taxon>
        <taxon>Spermatophyta</taxon>
        <taxon>Magnoliopsida</taxon>
        <taxon>eudicotyledons</taxon>
        <taxon>Gunneridae</taxon>
        <taxon>Pentapetalae</taxon>
        <taxon>asterids</taxon>
        <taxon>Cornales</taxon>
        <taxon>Nyssaceae</taxon>
        <taxon>Nyssa</taxon>
    </lineage>
</organism>
<evidence type="ECO:0000313" key="1">
    <source>
        <dbReference type="EMBL" id="KAA8541009.1"/>
    </source>
</evidence>
<dbReference type="PANTHER" id="PTHR46872:SF10">
    <property type="entry name" value="MYB-LIKE DOMAIN-CONTAINING PROTEIN"/>
    <property type="match status" value="1"/>
</dbReference>
<gene>
    <name evidence="1" type="ORF">F0562_024853</name>
</gene>